<dbReference type="AlphaFoldDB" id="A0A165PMC4"/>
<sequence length="515" mass="54014">MSLTPYTVVLTAASPLFQYLPFRDGSDLTTAWSSSYTGAPQATGAGFRQTELIGASLSLAFEGTEFWFCFTPNGAHYDLVVDGKPADTAGFKGAAGTPCKDAGAEAIFIASSLDANKAHNVSLTITSLIIDPEPFQFFGGGFTMGLKTGGKVVDNSTLVDDQDSSWVFVPGRVPAEDGWDTTTNPVFDRNSATFICPYGPGGSASYNFTGAAGIIFKGYLWPDVHAFSIQLDDKTYNLDGSTSFFDNSTVFLAQGGLDPSAVHKISLMNYNSDQPDCITKDALGNTIGGDGRYCCVGFDSLVILKPGSAAASGTPTSTSGGSTNTQSQDNDGSSNGGSGGGRGASVGPIVGGVLGGLAFGVLAFVLFMYLRRKRRTQAAGAYAYSEFRPPDVYMDDYAPKPWTDGTVTSHSAAGSKPDITAPYVFASATNQRSSDERPQPRPQPTPQRSAQNLNPLKAAAGPPPPGHGSGASGSGQRLADEDLQRVLAFVAQRMDPVQNTSAQNDDQLPPRYSRS</sequence>
<feature type="compositionally biased region" description="Polar residues" evidence="1">
    <location>
        <begin position="497"/>
        <end position="506"/>
    </location>
</feature>
<feature type="transmembrane region" description="Helical" evidence="2">
    <location>
        <begin position="349"/>
        <end position="370"/>
    </location>
</feature>
<evidence type="ECO:0000313" key="4">
    <source>
        <dbReference type="Proteomes" id="UP000077266"/>
    </source>
</evidence>
<dbReference type="OrthoDB" id="2576334at2759"/>
<keyword evidence="2" id="KW-0812">Transmembrane</keyword>
<dbReference type="Proteomes" id="UP000077266">
    <property type="component" value="Unassembled WGS sequence"/>
</dbReference>
<proteinExistence type="predicted"/>
<reference evidence="3 4" key="1">
    <citation type="journal article" date="2016" name="Mol. Biol. Evol.">
        <title>Comparative Genomics of Early-Diverging Mushroom-Forming Fungi Provides Insights into the Origins of Lignocellulose Decay Capabilities.</title>
        <authorList>
            <person name="Nagy L.G."/>
            <person name="Riley R."/>
            <person name="Tritt A."/>
            <person name="Adam C."/>
            <person name="Daum C."/>
            <person name="Floudas D."/>
            <person name="Sun H."/>
            <person name="Yadav J.S."/>
            <person name="Pangilinan J."/>
            <person name="Larsson K.H."/>
            <person name="Matsuura K."/>
            <person name="Barry K."/>
            <person name="Labutti K."/>
            <person name="Kuo R."/>
            <person name="Ohm R.A."/>
            <person name="Bhattacharya S.S."/>
            <person name="Shirouzu T."/>
            <person name="Yoshinaga Y."/>
            <person name="Martin F.M."/>
            <person name="Grigoriev I.V."/>
            <person name="Hibbett D.S."/>
        </authorList>
    </citation>
    <scope>NUCLEOTIDE SEQUENCE [LARGE SCALE GENOMIC DNA]</scope>
    <source>
        <strain evidence="3 4">HHB12029</strain>
    </source>
</reference>
<dbReference type="EMBL" id="KV425888">
    <property type="protein sequence ID" value="KZW02378.1"/>
    <property type="molecule type" value="Genomic_DNA"/>
</dbReference>
<organism evidence="3 4">
    <name type="scientific">Exidia glandulosa HHB12029</name>
    <dbReference type="NCBI Taxonomy" id="1314781"/>
    <lineage>
        <taxon>Eukaryota</taxon>
        <taxon>Fungi</taxon>
        <taxon>Dikarya</taxon>
        <taxon>Basidiomycota</taxon>
        <taxon>Agaricomycotina</taxon>
        <taxon>Agaricomycetes</taxon>
        <taxon>Auriculariales</taxon>
        <taxon>Exidiaceae</taxon>
        <taxon>Exidia</taxon>
    </lineage>
</organism>
<gene>
    <name evidence="3" type="ORF">EXIGLDRAFT_829273</name>
</gene>
<accession>A0A165PMC4</accession>
<keyword evidence="2" id="KW-1133">Transmembrane helix</keyword>
<keyword evidence="2" id="KW-0472">Membrane</keyword>
<evidence type="ECO:0000256" key="1">
    <source>
        <dbReference type="SAM" id="MobiDB-lite"/>
    </source>
</evidence>
<keyword evidence="4" id="KW-1185">Reference proteome</keyword>
<dbReference type="STRING" id="1314781.A0A165PMC4"/>
<feature type="compositionally biased region" description="Low complexity" evidence="1">
    <location>
        <begin position="312"/>
        <end position="323"/>
    </location>
</feature>
<evidence type="ECO:0000313" key="3">
    <source>
        <dbReference type="EMBL" id="KZW02378.1"/>
    </source>
</evidence>
<feature type="region of interest" description="Disordered" evidence="1">
    <location>
        <begin position="429"/>
        <end position="515"/>
    </location>
</feature>
<dbReference type="InParanoid" id="A0A165PMC4"/>
<name>A0A165PMC4_EXIGL</name>
<protein>
    <submittedName>
        <fullName evidence="3">Uncharacterized protein</fullName>
    </submittedName>
</protein>
<feature type="region of interest" description="Disordered" evidence="1">
    <location>
        <begin position="312"/>
        <end position="341"/>
    </location>
</feature>
<evidence type="ECO:0000256" key="2">
    <source>
        <dbReference type="SAM" id="Phobius"/>
    </source>
</evidence>